<organism evidence="2 3">
    <name type="scientific">Glycomyces harbinensis</name>
    <dbReference type="NCBI Taxonomy" id="58114"/>
    <lineage>
        <taxon>Bacteria</taxon>
        <taxon>Bacillati</taxon>
        <taxon>Actinomycetota</taxon>
        <taxon>Actinomycetes</taxon>
        <taxon>Glycomycetales</taxon>
        <taxon>Glycomycetaceae</taxon>
        <taxon>Glycomyces</taxon>
    </lineage>
</organism>
<feature type="transmembrane region" description="Helical" evidence="1">
    <location>
        <begin position="130"/>
        <end position="151"/>
    </location>
</feature>
<dbReference type="EMBL" id="FNAD01000012">
    <property type="protein sequence ID" value="SDE07639.1"/>
    <property type="molecule type" value="Genomic_DNA"/>
</dbReference>
<keyword evidence="1" id="KW-0472">Membrane</keyword>
<dbReference type="OrthoDB" id="9850204at2"/>
<dbReference type="RefSeq" id="WP_091038569.1">
    <property type="nucleotide sequence ID" value="NZ_FNAD01000012.1"/>
</dbReference>
<feature type="transmembrane region" description="Helical" evidence="1">
    <location>
        <begin position="21"/>
        <end position="43"/>
    </location>
</feature>
<dbReference type="STRING" id="58114.SAMN05216270_11239"/>
<evidence type="ECO:0000256" key="1">
    <source>
        <dbReference type="SAM" id="Phobius"/>
    </source>
</evidence>
<gene>
    <name evidence="2" type="ORF">SAMN05216270_11239</name>
</gene>
<protein>
    <submittedName>
        <fullName evidence="2">Uncharacterized protein</fullName>
    </submittedName>
</protein>
<keyword evidence="3" id="KW-1185">Reference proteome</keyword>
<keyword evidence="1" id="KW-1133">Transmembrane helix</keyword>
<sequence length="161" mass="16365">MNDDVHEPALADLPASTRAAVLTLAGLCGLGLLGSSALAFGMIGLAQLRASGAGVPDGAGAALFRFAAGSAAFALCRGAFAAMIMRRSRLARTLAGLLEAAAIALGLLSWHGGPGYDGPRLGDHTLPAEITMWFGATAGLAVSLAIIVFLWSRASEAWCDR</sequence>
<dbReference type="Proteomes" id="UP000198949">
    <property type="component" value="Unassembled WGS sequence"/>
</dbReference>
<evidence type="ECO:0000313" key="3">
    <source>
        <dbReference type="Proteomes" id="UP000198949"/>
    </source>
</evidence>
<accession>A0A1G6ZYK5</accession>
<name>A0A1G6ZYK5_9ACTN</name>
<keyword evidence="1" id="KW-0812">Transmembrane</keyword>
<feature type="transmembrane region" description="Helical" evidence="1">
    <location>
        <begin position="90"/>
        <end position="110"/>
    </location>
</feature>
<proteinExistence type="predicted"/>
<feature type="transmembrane region" description="Helical" evidence="1">
    <location>
        <begin position="63"/>
        <end position="83"/>
    </location>
</feature>
<dbReference type="AlphaFoldDB" id="A0A1G6ZYK5"/>
<evidence type="ECO:0000313" key="2">
    <source>
        <dbReference type="EMBL" id="SDE07639.1"/>
    </source>
</evidence>
<reference evidence="3" key="1">
    <citation type="submission" date="2016-10" db="EMBL/GenBank/DDBJ databases">
        <authorList>
            <person name="Varghese N."/>
            <person name="Submissions S."/>
        </authorList>
    </citation>
    <scope>NUCLEOTIDE SEQUENCE [LARGE SCALE GENOMIC DNA]</scope>
    <source>
        <strain evidence="3">CGMCC 4.3516</strain>
    </source>
</reference>